<accession>A0A1H8FGD7</accession>
<dbReference type="RefSeq" id="WP_090632317.1">
    <property type="nucleotide sequence ID" value="NZ_FOCP01000013.1"/>
</dbReference>
<organism evidence="2 3">
    <name type="scientific">Nitrosomonas marina</name>
    <dbReference type="NCBI Taxonomy" id="917"/>
    <lineage>
        <taxon>Bacteria</taxon>
        <taxon>Pseudomonadati</taxon>
        <taxon>Pseudomonadota</taxon>
        <taxon>Betaproteobacteria</taxon>
        <taxon>Nitrosomonadales</taxon>
        <taxon>Nitrosomonadaceae</taxon>
        <taxon>Nitrosomonas</taxon>
    </lineage>
</organism>
<dbReference type="InterPro" id="IPR041633">
    <property type="entry name" value="Polbeta"/>
</dbReference>
<feature type="domain" description="Polymerase beta nucleotidyltransferase" evidence="1">
    <location>
        <begin position="17"/>
        <end position="98"/>
    </location>
</feature>
<gene>
    <name evidence="2" type="ORF">SAMN05216325_11320</name>
</gene>
<dbReference type="STRING" id="917.SAMN05216326_1023"/>
<dbReference type="OrthoDB" id="9793109at2"/>
<proteinExistence type="predicted"/>
<evidence type="ECO:0000259" key="1">
    <source>
        <dbReference type="Pfam" id="PF18765"/>
    </source>
</evidence>
<dbReference type="AlphaFoldDB" id="A0A1H8FGD7"/>
<dbReference type="Proteomes" id="UP000199459">
    <property type="component" value="Unassembled WGS sequence"/>
</dbReference>
<dbReference type="EMBL" id="FOCP01000013">
    <property type="protein sequence ID" value="SEN30584.1"/>
    <property type="molecule type" value="Genomic_DNA"/>
</dbReference>
<reference evidence="2 3" key="1">
    <citation type="submission" date="2016-10" db="EMBL/GenBank/DDBJ databases">
        <authorList>
            <person name="de Groot N.N."/>
        </authorList>
    </citation>
    <scope>NUCLEOTIDE SEQUENCE [LARGE SCALE GENOMIC DNA]</scope>
    <source>
        <strain evidence="2 3">Nm22</strain>
    </source>
</reference>
<evidence type="ECO:0000313" key="3">
    <source>
        <dbReference type="Proteomes" id="UP000199459"/>
    </source>
</evidence>
<protein>
    <recommendedName>
        <fullName evidence="1">Polymerase beta nucleotidyltransferase domain-containing protein</fullName>
    </recommendedName>
</protein>
<name>A0A1H8FGD7_9PROT</name>
<evidence type="ECO:0000313" key="2">
    <source>
        <dbReference type="EMBL" id="SEN30584.1"/>
    </source>
</evidence>
<dbReference type="Pfam" id="PF18765">
    <property type="entry name" value="Polbeta"/>
    <property type="match status" value="1"/>
</dbReference>
<sequence length="134" mass="15230">MTSQLTAITNEVRARLPDLLALYLFDTHAADNEALSPGNIELAVLMDRNMDTVELSNLKQCLGNRFGREIVVVDLRSVGIVLQYRIITTGRRIWTRDAQAAIYESIILSEKSEFNMLRQDLLTGIEWKNSVYGR</sequence>